<evidence type="ECO:0000256" key="3">
    <source>
        <dbReference type="ARBA" id="ARBA00022729"/>
    </source>
</evidence>
<dbReference type="GeneID" id="114252158"/>
<dbReference type="Pfam" id="PF03260">
    <property type="entry name" value="Lipoprotein_11"/>
    <property type="match status" value="1"/>
</dbReference>
<evidence type="ECO:0000256" key="2">
    <source>
        <dbReference type="ARBA" id="ARBA00022525"/>
    </source>
</evidence>
<evidence type="ECO:0000313" key="7">
    <source>
        <dbReference type="Proteomes" id="UP000504629"/>
    </source>
</evidence>
<evidence type="ECO:0000256" key="1">
    <source>
        <dbReference type="ARBA" id="ARBA00004613"/>
    </source>
</evidence>
<evidence type="ECO:0000256" key="6">
    <source>
        <dbReference type="SAM" id="MobiDB-lite"/>
    </source>
</evidence>
<dbReference type="KEGG" id="bman:114252158"/>
<dbReference type="OrthoDB" id="7401160at2759"/>
<dbReference type="Proteomes" id="UP000504629">
    <property type="component" value="Unplaced"/>
</dbReference>
<keyword evidence="2" id="KW-0964">Secreted</keyword>
<evidence type="ECO:0000313" key="8">
    <source>
        <dbReference type="RefSeq" id="XP_028042467.1"/>
    </source>
</evidence>
<proteinExistence type="inferred from homology"/>
<keyword evidence="7" id="KW-1185">Reference proteome</keyword>
<comment type="subcellular location">
    <subcellularLocation>
        <location evidence="1">Secreted</location>
    </subcellularLocation>
</comment>
<dbReference type="Gene3D" id="2.80.10.50">
    <property type="match status" value="1"/>
</dbReference>
<comment type="similarity">
    <text evidence="5">Belongs to the 30 kDa lipoprotein family.</text>
</comment>
<sequence length="449" mass="51737">MQPTYDSTTHCPPIMSAGRHEMDPHDDWKSAERPNYLTNVDLEYPYSELPYIAQYKLLKLPFTGELIEHVDYWGEGSIVNGGLYSGFRNCYNVNRQYQEVSNGPDKDRKIPNRIPVRDENDCDTRAYIKDDSVKIVTLMSAPIIPNSARDITRIVNERVGMVVIYGMPVESQGIKLLAAELKNKLLLYCPDYELPDYLQEPTMMDSHVAFLNKQLLMDLLFKYVSTGDYDKAVTITKSLEHDNVGFMIEELIDRLLRAREPNVFAYADKLWSAGHHDIVNDFFPSEVKLITKQERVKIIGRYYDQALKLDANVDSYNDRLAWGDSKDKTSHRVSWKLIPVWENNKLLYKIMNTEHTMYLKLDVNVDGYGDRKAWGSNNSNEKRHLWKLTPLTPVVLETGNVLLIENHEYGQSLKLDAHVDSYGDRLLWGNNGNVDGNPGYFGWVINAWP</sequence>
<gene>
    <name evidence="8" type="primary">LOC114252158</name>
</gene>
<protein>
    <submittedName>
        <fullName evidence="8">Microvitellogenin-like</fullName>
    </submittedName>
</protein>
<organism evidence="7 8">
    <name type="scientific">Bombyx mandarina</name>
    <name type="common">Wild silk moth</name>
    <name type="synonym">Wild silkworm</name>
    <dbReference type="NCBI Taxonomy" id="7092"/>
    <lineage>
        <taxon>Eukaryota</taxon>
        <taxon>Metazoa</taxon>
        <taxon>Ecdysozoa</taxon>
        <taxon>Arthropoda</taxon>
        <taxon>Hexapoda</taxon>
        <taxon>Insecta</taxon>
        <taxon>Pterygota</taxon>
        <taxon>Neoptera</taxon>
        <taxon>Endopterygota</taxon>
        <taxon>Lepidoptera</taxon>
        <taxon>Glossata</taxon>
        <taxon>Ditrysia</taxon>
        <taxon>Bombycoidea</taxon>
        <taxon>Bombycidae</taxon>
        <taxon>Bombycinae</taxon>
        <taxon>Bombyx</taxon>
    </lineage>
</organism>
<dbReference type="AlphaFoldDB" id="A0A6J2KND0"/>
<keyword evidence="3" id="KW-0732">Signal</keyword>
<dbReference type="RefSeq" id="XP_028042467.1">
    <property type="nucleotide sequence ID" value="XM_028186666.1"/>
</dbReference>
<reference evidence="8" key="1">
    <citation type="submission" date="2025-08" db="UniProtKB">
        <authorList>
            <consortium name="RefSeq"/>
        </authorList>
    </citation>
    <scope>IDENTIFICATION</scope>
    <source>
        <tissue evidence="8">Silk gland</tissue>
    </source>
</reference>
<keyword evidence="4" id="KW-0449">Lipoprotein</keyword>
<feature type="region of interest" description="Disordered" evidence="6">
    <location>
        <begin position="1"/>
        <end position="25"/>
    </location>
</feature>
<accession>A0A6J2KND0</accession>
<evidence type="ECO:0000256" key="5">
    <source>
        <dbReference type="ARBA" id="ARBA00024024"/>
    </source>
</evidence>
<dbReference type="Gene3D" id="1.10.10.2400">
    <property type="entry name" value="Lepidopteran low molecular weight (30 kD) lipoprotein, N-terminal domain"/>
    <property type="match status" value="1"/>
</dbReference>
<evidence type="ECO:0000256" key="4">
    <source>
        <dbReference type="ARBA" id="ARBA00023288"/>
    </source>
</evidence>
<dbReference type="InterPro" id="IPR004943">
    <property type="entry name" value="Lipoprotein_11"/>
</dbReference>
<feature type="compositionally biased region" description="Polar residues" evidence="6">
    <location>
        <begin position="1"/>
        <end position="10"/>
    </location>
</feature>
<name>A0A6J2KND0_BOMMA</name>
<dbReference type="GO" id="GO:0005576">
    <property type="term" value="C:extracellular region"/>
    <property type="evidence" value="ECO:0007669"/>
    <property type="project" value="UniProtKB-SubCell"/>
</dbReference>
<dbReference type="InterPro" id="IPR042046">
    <property type="entry name" value="Lipoprotein_11_N"/>
</dbReference>